<evidence type="ECO:0000259" key="5">
    <source>
        <dbReference type="PROSITE" id="PS50076"/>
    </source>
</evidence>
<keyword evidence="2 4" id="KW-0143">Chaperone</keyword>
<dbReference type="HAMAP" id="MF_00682">
    <property type="entry name" value="HscB"/>
    <property type="match status" value="1"/>
</dbReference>
<dbReference type="EMBL" id="CP024847">
    <property type="protein sequence ID" value="AUR52263.1"/>
    <property type="molecule type" value="Genomic_DNA"/>
</dbReference>
<dbReference type="PROSITE" id="PS50076">
    <property type="entry name" value="DNAJ_2"/>
    <property type="match status" value="1"/>
</dbReference>
<dbReference type="RefSeq" id="WP_102951559.1">
    <property type="nucleotide sequence ID" value="NZ_CP024847.1"/>
</dbReference>
<keyword evidence="7" id="KW-1185">Reference proteome</keyword>
<dbReference type="GO" id="GO:0006457">
    <property type="term" value="P:protein folding"/>
    <property type="evidence" value="ECO:0007669"/>
    <property type="project" value="UniProtKB-UniRule"/>
</dbReference>
<dbReference type="PANTHER" id="PTHR14021:SF15">
    <property type="entry name" value="IRON-SULFUR CLUSTER CO-CHAPERONE PROTEIN HSCB"/>
    <property type="match status" value="1"/>
</dbReference>
<accession>A0A2I7N714</accession>
<dbReference type="GO" id="GO:0001671">
    <property type="term" value="F:ATPase activator activity"/>
    <property type="evidence" value="ECO:0007669"/>
    <property type="project" value="InterPro"/>
</dbReference>
<evidence type="ECO:0000256" key="2">
    <source>
        <dbReference type="ARBA" id="ARBA00023186"/>
    </source>
</evidence>
<dbReference type="GO" id="GO:0051259">
    <property type="term" value="P:protein complex oligomerization"/>
    <property type="evidence" value="ECO:0007669"/>
    <property type="project" value="InterPro"/>
</dbReference>
<evidence type="ECO:0000256" key="4">
    <source>
        <dbReference type="HAMAP-Rule" id="MF_00682"/>
    </source>
</evidence>
<dbReference type="SUPFAM" id="SSF46565">
    <property type="entry name" value="Chaperone J-domain"/>
    <property type="match status" value="1"/>
</dbReference>
<dbReference type="InterPro" id="IPR009073">
    <property type="entry name" value="HscB_oligo_C"/>
</dbReference>
<dbReference type="Gene3D" id="1.10.287.110">
    <property type="entry name" value="DnaJ domain"/>
    <property type="match status" value="1"/>
</dbReference>
<dbReference type="NCBIfam" id="TIGR00714">
    <property type="entry name" value="hscB"/>
    <property type="match status" value="1"/>
</dbReference>
<evidence type="ECO:0000256" key="3">
    <source>
        <dbReference type="ARBA" id="ARBA00025596"/>
    </source>
</evidence>
<proteinExistence type="inferred from homology"/>
<dbReference type="Proteomes" id="UP000236655">
    <property type="component" value="Chromosome"/>
</dbReference>
<comment type="similarity">
    <text evidence="1 4">Belongs to the HscB family.</text>
</comment>
<feature type="domain" description="J" evidence="5">
    <location>
        <begin position="8"/>
        <end position="80"/>
    </location>
</feature>
<name>A0A2I7N714_9NEIS</name>
<dbReference type="Pfam" id="PF07743">
    <property type="entry name" value="HSCB_C"/>
    <property type="match status" value="1"/>
</dbReference>
<dbReference type="Gene3D" id="1.20.1280.20">
    <property type="entry name" value="HscB, C-terminal domain"/>
    <property type="match status" value="1"/>
</dbReference>
<dbReference type="InterPro" id="IPR001623">
    <property type="entry name" value="DnaJ_domain"/>
</dbReference>
<reference evidence="7" key="1">
    <citation type="submission" date="2017-11" db="EMBL/GenBank/DDBJ databases">
        <authorList>
            <person name="Chan K.G."/>
            <person name="Lee L.S."/>
        </authorList>
    </citation>
    <scope>NUCLEOTIDE SEQUENCE [LARGE SCALE GENOMIC DNA]</scope>
    <source>
        <strain evidence="7">DSM 100970</strain>
    </source>
</reference>
<dbReference type="AlphaFoldDB" id="A0A2I7N714"/>
<evidence type="ECO:0000256" key="1">
    <source>
        <dbReference type="ARBA" id="ARBA00010476"/>
    </source>
</evidence>
<organism evidence="6 7">
    <name type="scientific">Aquella oligotrophica</name>
    <dbReference type="NCBI Taxonomy" id="2067065"/>
    <lineage>
        <taxon>Bacteria</taxon>
        <taxon>Pseudomonadati</taxon>
        <taxon>Pseudomonadota</taxon>
        <taxon>Betaproteobacteria</taxon>
        <taxon>Neisseriales</taxon>
        <taxon>Neisseriaceae</taxon>
        <taxon>Aquella</taxon>
    </lineage>
</organism>
<dbReference type="GO" id="GO:0051087">
    <property type="term" value="F:protein-folding chaperone binding"/>
    <property type="evidence" value="ECO:0007669"/>
    <property type="project" value="InterPro"/>
</dbReference>
<evidence type="ECO:0000313" key="7">
    <source>
        <dbReference type="Proteomes" id="UP000236655"/>
    </source>
</evidence>
<dbReference type="CDD" id="cd06257">
    <property type="entry name" value="DnaJ"/>
    <property type="match status" value="1"/>
</dbReference>
<protein>
    <recommendedName>
        <fullName evidence="4">Co-chaperone protein HscB homolog</fullName>
    </recommendedName>
</protein>
<sequence>MDKLLKLNFFELFSIEPIFNINLEQIQNNMRELQKQYHPDKYSNQAIEVANQSLILSSYINEAYRTLASPLLRALYLLKLRGVEIDLVHETKFSHAFLLEQIEVREAIDEARDNQDFDQLLAIENKLQAKEQKLVQQVDELFTNDKLELIIEPIKQLSFYVKLQQLVASSIAEI</sequence>
<dbReference type="GO" id="GO:0044571">
    <property type="term" value="P:[2Fe-2S] cluster assembly"/>
    <property type="evidence" value="ECO:0007669"/>
    <property type="project" value="InterPro"/>
</dbReference>
<dbReference type="InterPro" id="IPR036869">
    <property type="entry name" value="J_dom_sf"/>
</dbReference>
<dbReference type="PANTHER" id="PTHR14021">
    <property type="entry name" value="IRON-SULFUR CLUSTER CO-CHAPERONE PROTEIN HSCB"/>
    <property type="match status" value="1"/>
</dbReference>
<dbReference type="SUPFAM" id="SSF47144">
    <property type="entry name" value="HSC20 (HSCB), C-terminal oligomerisation domain"/>
    <property type="match status" value="1"/>
</dbReference>
<dbReference type="InterPro" id="IPR036386">
    <property type="entry name" value="HscB_C_sf"/>
</dbReference>
<dbReference type="OrthoDB" id="287587at2"/>
<evidence type="ECO:0000313" key="6">
    <source>
        <dbReference type="EMBL" id="AUR52263.1"/>
    </source>
</evidence>
<dbReference type="KEGG" id="nba:CUN60_08135"/>
<comment type="function">
    <text evidence="3 4">Co-chaperone involved in the maturation of iron-sulfur cluster-containing proteins. Seems to help targeting proteins to be folded toward HscA.</text>
</comment>
<gene>
    <name evidence="4 6" type="primary">hscB</name>
    <name evidence="6" type="ORF">CUN60_08135</name>
</gene>
<dbReference type="InterPro" id="IPR004640">
    <property type="entry name" value="HscB"/>
</dbReference>
<comment type="subunit">
    <text evidence="4">Interacts with HscA and stimulates its ATPase activity.</text>
</comment>